<evidence type="ECO:0000313" key="3">
    <source>
        <dbReference type="Proteomes" id="UP000198323"/>
    </source>
</evidence>
<proteinExistence type="predicted"/>
<dbReference type="AlphaFoldDB" id="A0A226MZJ2"/>
<dbReference type="EMBL" id="MCFN01000313">
    <property type="protein sequence ID" value="OXB60743.1"/>
    <property type="molecule type" value="Genomic_DNA"/>
</dbReference>
<keyword evidence="3" id="KW-1185">Reference proteome</keyword>
<dbReference type="Proteomes" id="UP000198323">
    <property type="component" value="Unassembled WGS sequence"/>
</dbReference>
<feature type="region of interest" description="Disordered" evidence="1">
    <location>
        <begin position="144"/>
        <end position="163"/>
    </location>
</feature>
<name>A0A226MZJ2_CALSU</name>
<organism evidence="2 3">
    <name type="scientific">Callipepla squamata</name>
    <name type="common">Scaled quail</name>
    <dbReference type="NCBI Taxonomy" id="9009"/>
    <lineage>
        <taxon>Eukaryota</taxon>
        <taxon>Metazoa</taxon>
        <taxon>Chordata</taxon>
        <taxon>Craniata</taxon>
        <taxon>Vertebrata</taxon>
        <taxon>Euteleostomi</taxon>
        <taxon>Archelosauria</taxon>
        <taxon>Archosauria</taxon>
        <taxon>Dinosauria</taxon>
        <taxon>Saurischia</taxon>
        <taxon>Theropoda</taxon>
        <taxon>Coelurosauria</taxon>
        <taxon>Aves</taxon>
        <taxon>Neognathae</taxon>
        <taxon>Galloanserae</taxon>
        <taxon>Galliformes</taxon>
        <taxon>Odontophoridae</taxon>
        <taxon>Callipepla</taxon>
    </lineage>
</organism>
<evidence type="ECO:0000313" key="2">
    <source>
        <dbReference type="EMBL" id="OXB60743.1"/>
    </source>
</evidence>
<accession>A0A226MZJ2</accession>
<comment type="caution">
    <text evidence="2">The sequence shown here is derived from an EMBL/GenBank/DDBJ whole genome shotgun (WGS) entry which is preliminary data.</text>
</comment>
<protein>
    <submittedName>
        <fullName evidence="2">Uncharacterized protein</fullName>
    </submittedName>
</protein>
<gene>
    <name evidence="2" type="ORF">ASZ78_006106</name>
</gene>
<reference evidence="2 3" key="1">
    <citation type="submission" date="2016-07" db="EMBL/GenBank/DDBJ databases">
        <title>Disparate Historic Effective Population Sizes Predicted by Modern Levels of Genome Diversity for the Scaled Quail (Callipepla squamata) and the Northern Bobwhite (Colinus virginianus): Inferences from First and Second Generation Draft Genome Assemblies for Sympatric New World Quail.</title>
        <authorList>
            <person name="Oldeschulte D.L."/>
            <person name="Halley Y.A."/>
            <person name="Bhattarai E.K."/>
            <person name="Brashear W.A."/>
            <person name="Hill J."/>
            <person name="Metz R.P."/>
            <person name="Johnson C.D."/>
            <person name="Rollins D."/>
            <person name="Peterson M.J."/>
            <person name="Bickhart D.M."/>
            <person name="Decker J.E."/>
            <person name="Seabury C.M."/>
        </authorList>
    </citation>
    <scope>NUCLEOTIDE SEQUENCE [LARGE SCALE GENOMIC DNA]</scope>
    <source>
        <strain evidence="2 3">Texas</strain>
        <tissue evidence="2">Leg muscle</tissue>
    </source>
</reference>
<sequence length="192" mass="21521">MQLLTFPDLYFQRRGSASFSVAVFLPLRQVTLTCWPRKGLQRGLQCECFGTCQSDTLSSRLSVRSPCLGPGMLGSLQAPAALQQAPRVLCSVLPPIGKSWAQRGPERKEREREVRFPVLKGWKGTPQEKQHCTVPRMQQHFPPLRSKMQGTEKPQAGKVSCKKTNEEKITCLPPKVEKGRTLLPPLEIEEAL</sequence>
<evidence type="ECO:0000256" key="1">
    <source>
        <dbReference type="SAM" id="MobiDB-lite"/>
    </source>
</evidence>